<keyword evidence="1" id="KW-1133">Transmembrane helix</keyword>
<organism evidence="2 3">
    <name type="scientific">Flavobacterium hercynium</name>
    <dbReference type="NCBI Taxonomy" id="387094"/>
    <lineage>
        <taxon>Bacteria</taxon>
        <taxon>Pseudomonadati</taxon>
        <taxon>Bacteroidota</taxon>
        <taxon>Flavobacteriia</taxon>
        <taxon>Flavobacteriales</taxon>
        <taxon>Flavobacteriaceae</taxon>
        <taxon>Flavobacterium</taxon>
    </lineage>
</organism>
<feature type="transmembrane region" description="Helical" evidence="1">
    <location>
        <begin position="393"/>
        <end position="414"/>
    </location>
</feature>
<feature type="transmembrane region" description="Helical" evidence="1">
    <location>
        <begin position="210"/>
        <end position="230"/>
    </location>
</feature>
<evidence type="ECO:0000313" key="3">
    <source>
        <dbReference type="Proteomes" id="UP000198345"/>
    </source>
</evidence>
<comment type="caution">
    <text evidence="2">The sequence shown here is derived from an EMBL/GenBank/DDBJ whole genome shotgun (WGS) entry which is preliminary data.</text>
</comment>
<gene>
    <name evidence="2" type="ORF">B0A66_21115</name>
</gene>
<keyword evidence="1" id="KW-0472">Membrane</keyword>
<proteinExistence type="predicted"/>
<dbReference type="OrthoDB" id="643854at2"/>
<reference evidence="2 3" key="1">
    <citation type="submission" date="2016-11" db="EMBL/GenBank/DDBJ databases">
        <title>Whole genomes of Flavobacteriaceae.</title>
        <authorList>
            <person name="Stine C."/>
            <person name="Li C."/>
            <person name="Tadesse D."/>
        </authorList>
    </citation>
    <scope>NUCLEOTIDE SEQUENCE [LARGE SCALE GENOMIC DNA]</scope>
    <source>
        <strain evidence="2 3">DSM 18292</strain>
    </source>
</reference>
<feature type="transmembrane region" description="Helical" evidence="1">
    <location>
        <begin position="242"/>
        <end position="259"/>
    </location>
</feature>
<feature type="transmembrane region" description="Helical" evidence="1">
    <location>
        <begin position="304"/>
        <end position="323"/>
    </location>
</feature>
<name>A0A226GSH3_9FLAO</name>
<feature type="transmembrane region" description="Helical" evidence="1">
    <location>
        <begin position="279"/>
        <end position="298"/>
    </location>
</feature>
<dbReference type="AlphaFoldDB" id="A0A226GSH3"/>
<feature type="transmembrane region" description="Helical" evidence="1">
    <location>
        <begin position="97"/>
        <end position="114"/>
    </location>
</feature>
<feature type="transmembrane region" description="Helical" evidence="1">
    <location>
        <begin position="335"/>
        <end position="355"/>
    </location>
</feature>
<accession>A0A226GSH3</accession>
<keyword evidence="1" id="KW-0812">Transmembrane</keyword>
<evidence type="ECO:0000256" key="1">
    <source>
        <dbReference type="SAM" id="Phobius"/>
    </source>
</evidence>
<dbReference type="EMBL" id="MUGW01000062">
    <property type="protein sequence ID" value="OXA84401.1"/>
    <property type="molecule type" value="Genomic_DNA"/>
</dbReference>
<protein>
    <submittedName>
        <fullName evidence="2">Uncharacterized protein</fullName>
    </submittedName>
</protein>
<dbReference type="Proteomes" id="UP000198345">
    <property type="component" value="Unassembled WGS sequence"/>
</dbReference>
<feature type="transmembrane region" description="Helical" evidence="1">
    <location>
        <begin position="163"/>
        <end position="186"/>
    </location>
</feature>
<feature type="transmembrane region" description="Helical" evidence="1">
    <location>
        <begin position="361"/>
        <end position="381"/>
    </location>
</feature>
<evidence type="ECO:0000313" key="2">
    <source>
        <dbReference type="EMBL" id="OXA84401.1"/>
    </source>
</evidence>
<sequence length="421" mass="49093">MCCISTYGKPVSDSIANHLSLLNNKQKTILYEFEVLKNNGFSTDQFWLKHKSQFSGLTNDLRDELAKQVFENSHIEYAPPKDSAVKLWMQTQFLTNWMFYLSAFIAICALVALFRNYWNMLLDVLVKRLAPLFRLLFSPVLLTYELLLVGVACVFYGCTIEEFVLRTVIIHFGLCLLWSQSTAIFVKEYWVKKYFLEIENKFWGVNPWDAIKTICLPAIIITGALLYVLYKVPADTFYNYEIVLSSLTAVYALPFWRVVEKYLHRILFPFQSDQKDRSIKSLGGCTIIALLAVIGLVLQWNPVFYNVIAALISLLLFSFLILSSKFNYRYNFANYYYLQFITILFLGAVFMYGFHIRLSEIVWFSLIAGSIYIMIKYFEIFSFFSDWKRSKAWAWKLLGFAVLLWLLAKAILYVSQNLYGI</sequence>
<keyword evidence="3" id="KW-1185">Reference proteome</keyword>
<feature type="transmembrane region" description="Helical" evidence="1">
    <location>
        <begin position="135"/>
        <end position="157"/>
    </location>
</feature>